<keyword evidence="3" id="KW-0732">Signal</keyword>
<dbReference type="EMBL" id="CP089277">
    <property type="protein sequence ID" value="USP78209.1"/>
    <property type="molecule type" value="Genomic_DNA"/>
</dbReference>
<evidence type="ECO:0000313" key="5">
    <source>
        <dbReference type="Proteomes" id="UP001056012"/>
    </source>
</evidence>
<gene>
    <name evidence="4" type="ORF">yc1106_05483</name>
</gene>
<evidence type="ECO:0000256" key="1">
    <source>
        <dbReference type="ARBA" id="ARBA00022801"/>
    </source>
</evidence>
<sequence>MRHASATPLLAFALISMSSAQQTCPEIPANDVEIGEPVPIVPGDIPKGCSAYEILVARGTSEPSYPKFGVIVGDPVVSNVSAQLPGVQGYPVQYPASAEIITGGRQGVDDIVKRLTTQSAACPNQTFSLVGYSQGASIMHRAADKLPVSLFPRIKSVVMFGDPNLRLGRLGDKFPAALQSKVLEVCAQGDPVCDSGTCQYYHLTYVLPKLMDPAVAYIVKAFKG</sequence>
<evidence type="ECO:0000256" key="3">
    <source>
        <dbReference type="SAM" id="SignalP"/>
    </source>
</evidence>
<dbReference type="InterPro" id="IPR029058">
    <property type="entry name" value="AB_hydrolase_fold"/>
</dbReference>
<dbReference type="SMART" id="SM01110">
    <property type="entry name" value="Cutinase"/>
    <property type="match status" value="1"/>
</dbReference>
<keyword evidence="5" id="KW-1185">Reference proteome</keyword>
<dbReference type="Proteomes" id="UP001056012">
    <property type="component" value="Chromosome 4"/>
</dbReference>
<dbReference type="PANTHER" id="PTHR33630:SF9">
    <property type="entry name" value="CUTINASE 4"/>
    <property type="match status" value="1"/>
</dbReference>
<accession>A0A9Q8Z8X9</accession>
<dbReference type="AlphaFoldDB" id="A0A9Q8Z8X9"/>
<evidence type="ECO:0000256" key="2">
    <source>
        <dbReference type="ARBA" id="ARBA00023157"/>
    </source>
</evidence>
<feature type="signal peptide" evidence="3">
    <location>
        <begin position="1"/>
        <end position="20"/>
    </location>
</feature>
<organism evidence="4 5">
    <name type="scientific">Curvularia clavata</name>
    <dbReference type="NCBI Taxonomy" id="95742"/>
    <lineage>
        <taxon>Eukaryota</taxon>
        <taxon>Fungi</taxon>
        <taxon>Dikarya</taxon>
        <taxon>Ascomycota</taxon>
        <taxon>Pezizomycotina</taxon>
        <taxon>Dothideomycetes</taxon>
        <taxon>Pleosporomycetidae</taxon>
        <taxon>Pleosporales</taxon>
        <taxon>Pleosporineae</taxon>
        <taxon>Pleosporaceae</taxon>
        <taxon>Curvularia</taxon>
    </lineage>
</organism>
<dbReference type="PANTHER" id="PTHR33630">
    <property type="entry name" value="CUTINASE RV1984C-RELATED-RELATED"/>
    <property type="match status" value="1"/>
</dbReference>
<dbReference type="VEuPathDB" id="FungiDB:yc1106_05483"/>
<dbReference type="OrthoDB" id="3225429at2759"/>
<reference evidence="4" key="1">
    <citation type="submission" date="2021-12" db="EMBL/GenBank/DDBJ databases">
        <title>Curvularia clavata genome.</title>
        <authorList>
            <person name="Cao Y."/>
        </authorList>
    </citation>
    <scope>NUCLEOTIDE SEQUENCE</scope>
    <source>
        <strain evidence="4">Yc1106</strain>
    </source>
</reference>
<name>A0A9Q8Z8X9_CURCL</name>
<dbReference type="InterPro" id="IPR000675">
    <property type="entry name" value="Cutinase/axe"/>
</dbReference>
<feature type="chain" id="PRO_5040134309" evidence="3">
    <location>
        <begin position="21"/>
        <end position="224"/>
    </location>
</feature>
<dbReference type="Gene3D" id="3.40.50.1820">
    <property type="entry name" value="alpha/beta hydrolase"/>
    <property type="match status" value="1"/>
</dbReference>
<evidence type="ECO:0000313" key="4">
    <source>
        <dbReference type="EMBL" id="USP78209.1"/>
    </source>
</evidence>
<dbReference type="SUPFAM" id="SSF53474">
    <property type="entry name" value="alpha/beta-Hydrolases"/>
    <property type="match status" value="1"/>
</dbReference>
<keyword evidence="2" id="KW-1015">Disulfide bond</keyword>
<dbReference type="GO" id="GO:0052689">
    <property type="term" value="F:carboxylic ester hydrolase activity"/>
    <property type="evidence" value="ECO:0007669"/>
    <property type="project" value="UniProtKB-ARBA"/>
</dbReference>
<dbReference type="Pfam" id="PF01083">
    <property type="entry name" value="Cutinase"/>
    <property type="match status" value="1"/>
</dbReference>
<keyword evidence="1" id="KW-0378">Hydrolase</keyword>
<proteinExistence type="predicted"/>
<protein>
    <submittedName>
        <fullName evidence="4">Carbohydrate esterase family 5 protein</fullName>
    </submittedName>
</protein>